<proteinExistence type="predicted"/>
<evidence type="ECO:0000256" key="1">
    <source>
        <dbReference type="SAM" id="Phobius"/>
    </source>
</evidence>
<dbReference type="EMBL" id="LAZR01000508">
    <property type="protein sequence ID" value="KKN66207.1"/>
    <property type="molecule type" value="Genomic_DNA"/>
</dbReference>
<feature type="transmembrane region" description="Helical" evidence="1">
    <location>
        <begin position="7"/>
        <end position="29"/>
    </location>
</feature>
<evidence type="ECO:0000313" key="2">
    <source>
        <dbReference type="EMBL" id="KKN66207.1"/>
    </source>
</evidence>
<keyword evidence="1" id="KW-0472">Membrane</keyword>
<accession>A0A0F9SUA9</accession>
<feature type="transmembrane region" description="Helical" evidence="1">
    <location>
        <begin position="35"/>
        <end position="52"/>
    </location>
</feature>
<dbReference type="AlphaFoldDB" id="A0A0F9SUA9"/>
<gene>
    <name evidence="2" type="ORF">LCGC14_0474070</name>
</gene>
<keyword evidence="1" id="KW-0812">Transmembrane</keyword>
<sequence length="216" mass="25367">MEKKIIYRIITVIFSSFFIILGITLSIILNPFYSIISGVFLVIELIIERIIIPKIEELDSKKDEDHIAKSLPMTTDIITKILETSHPNKWTYSDSQGVYTYNIDVDLTIRIKEDVRGNWEEFKEDWVIKFPDPKASKIIVNIYYRSSFIKDYLFVLVDGGRYIIAPPNTPTDLRITRFQYNLGRILSCNYLFYRDDNLAEYDYKLRQAGIIIDENL</sequence>
<protein>
    <submittedName>
        <fullName evidence="2">Uncharacterized protein</fullName>
    </submittedName>
</protein>
<name>A0A0F9SUA9_9ZZZZ</name>
<keyword evidence="1" id="KW-1133">Transmembrane helix</keyword>
<organism evidence="2">
    <name type="scientific">marine sediment metagenome</name>
    <dbReference type="NCBI Taxonomy" id="412755"/>
    <lineage>
        <taxon>unclassified sequences</taxon>
        <taxon>metagenomes</taxon>
        <taxon>ecological metagenomes</taxon>
    </lineage>
</organism>
<reference evidence="2" key="1">
    <citation type="journal article" date="2015" name="Nature">
        <title>Complex archaea that bridge the gap between prokaryotes and eukaryotes.</title>
        <authorList>
            <person name="Spang A."/>
            <person name="Saw J.H."/>
            <person name="Jorgensen S.L."/>
            <person name="Zaremba-Niedzwiedzka K."/>
            <person name="Martijn J."/>
            <person name="Lind A.E."/>
            <person name="van Eijk R."/>
            <person name="Schleper C."/>
            <person name="Guy L."/>
            <person name="Ettema T.J."/>
        </authorList>
    </citation>
    <scope>NUCLEOTIDE SEQUENCE</scope>
</reference>
<comment type="caution">
    <text evidence="2">The sequence shown here is derived from an EMBL/GenBank/DDBJ whole genome shotgun (WGS) entry which is preliminary data.</text>
</comment>